<evidence type="ECO:0000256" key="1">
    <source>
        <dbReference type="SAM" id="MobiDB-lite"/>
    </source>
</evidence>
<evidence type="ECO:0000313" key="4">
    <source>
        <dbReference type="Proteomes" id="UP001303532"/>
    </source>
</evidence>
<dbReference type="EMBL" id="CP116341">
    <property type="protein sequence ID" value="WOV83660.1"/>
    <property type="molecule type" value="Genomic_DNA"/>
</dbReference>
<organism evidence="3 4">
    <name type="scientific">Sporosarcina jeotgali</name>
    <dbReference type="NCBI Taxonomy" id="3020056"/>
    <lineage>
        <taxon>Bacteria</taxon>
        <taxon>Bacillati</taxon>
        <taxon>Bacillota</taxon>
        <taxon>Bacilli</taxon>
        <taxon>Bacillales</taxon>
        <taxon>Caryophanaceae</taxon>
        <taxon>Sporosarcina</taxon>
    </lineage>
</organism>
<proteinExistence type="predicted"/>
<dbReference type="Proteomes" id="UP001303532">
    <property type="component" value="Chromosome"/>
</dbReference>
<evidence type="ECO:0000259" key="2">
    <source>
        <dbReference type="Pfam" id="PF14020"/>
    </source>
</evidence>
<feature type="region of interest" description="Disordered" evidence="1">
    <location>
        <begin position="59"/>
        <end position="83"/>
    </location>
</feature>
<protein>
    <submittedName>
        <fullName evidence="3">DUF4236 domain-containing protein</fullName>
    </submittedName>
</protein>
<feature type="domain" description="DUF4236" evidence="2">
    <location>
        <begin position="3"/>
        <end position="56"/>
    </location>
</feature>
<sequence>MGFRFQKRIKIAPGVRVNISKGGISTSVGPRGASVTVGKRGVRANVGIPGTGISYSEQLTSKRTKRPQGSRAPVRSKNALPASADTHEVEAYNAYVQMLRSIHLDTKEPVDWGAILDEDLMQFTEESPHTRYSRQQLAEFEPNWLDRLFRRGQAKKQELAIHLNEAIVKDQKLLAEKQQLHELTTRVLAHEEKAWLEILTTYDAFESVEKFGNHVHVQFREGTLILSLEMGEEKTVPEEVLSLTAKGNCSRKKMGKTNYYALYQDYVCSCMIGIARNLFALLPADSILIHAYDVSQADAPPVKGCIVSARISHEDLSDVLFDIMDASKLIESMEHHMNHLKTKGFRLVDELE</sequence>
<dbReference type="InterPro" id="IPR025330">
    <property type="entry name" value="DUF4236"/>
</dbReference>
<gene>
    <name evidence="3" type="ORF">PGH26_12320</name>
</gene>
<accession>A0ABZ0KUM1</accession>
<name>A0ABZ0KUM1_9BACL</name>
<dbReference type="Pfam" id="PF14020">
    <property type="entry name" value="DUF4236"/>
    <property type="match status" value="1"/>
</dbReference>
<evidence type="ECO:0000313" key="3">
    <source>
        <dbReference type="EMBL" id="WOV83660.1"/>
    </source>
</evidence>
<keyword evidence="4" id="KW-1185">Reference proteome</keyword>
<dbReference type="RefSeq" id="WP_323691351.1">
    <property type="nucleotide sequence ID" value="NZ_CP116341.1"/>
</dbReference>
<reference evidence="3 4" key="1">
    <citation type="submission" date="2023-01" db="EMBL/GenBank/DDBJ databases">
        <title>Sporosarcina sp. nov., isolated from Korean tranditional fermented seafood 'Jeotgal'.</title>
        <authorList>
            <person name="Yang A.-I."/>
        </authorList>
    </citation>
    <scope>NUCLEOTIDE SEQUENCE [LARGE SCALE GENOMIC DNA]</scope>
    <source>
        <strain evidence="3 4">B2O-1</strain>
    </source>
</reference>